<dbReference type="AlphaFoldDB" id="A0A8J3JMQ5"/>
<reference evidence="2 3" key="1">
    <citation type="submission" date="2021-01" db="EMBL/GenBank/DDBJ databases">
        <title>Whole genome shotgun sequence of Catellatospora bangladeshensis NBRC 107357.</title>
        <authorList>
            <person name="Komaki H."/>
            <person name="Tamura T."/>
        </authorList>
    </citation>
    <scope>NUCLEOTIDE SEQUENCE [LARGE SCALE GENOMIC DNA]</scope>
    <source>
        <strain evidence="2 3">NBRC 107357</strain>
    </source>
</reference>
<feature type="signal peptide" evidence="1">
    <location>
        <begin position="1"/>
        <end position="24"/>
    </location>
</feature>
<proteinExistence type="predicted"/>
<evidence type="ECO:0000313" key="3">
    <source>
        <dbReference type="Proteomes" id="UP000601223"/>
    </source>
</evidence>
<keyword evidence="1" id="KW-0732">Signal</keyword>
<sequence>MQTITIRRAAPLLLALTLALAAAAALRAVPPVPPRTVAEVYDIPPKGPRG</sequence>
<accession>A0A8J3JMQ5</accession>
<evidence type="ECO:0000256" key="1">
    <source>
        <dbReference type="SAM" id="SignalP"/>
    </source>
</evidence>
<keyword evidence="3" id="KW-1185">Reference proteome</keyword>
<organism evidence="2 3">
    <name type="scientific">Catellatospora bangladeshensis</name>
    <dbReference type="NCBI Taxonomy" id="310355"/>
    <lineage>
        <taxon>Bacteria</taxon>
        <taxon>Bacillati</taxon>
        <taxon>Actinomycetota</taxon>
        <taxon>Actinomycetes</taxon>
        <taxon>Micromonosporales</taxon>
        <taxon>Micromonosporaceae</taxon>
        <taxon>Catellatospora</taxon>
    </lineage>
</organism>
<dbReference type="RefSeq" id="WP_203746012.1">
    <property type="nucleotide sequence ID" value="NZ_BONF01000014.1"/>
</dbReference>
<dbReference type="EMBL" id="BONF01000014">
    <property type="protein sequence ID" value="GIF81543.1"/>
    <property type="molecule type" value="Genomic_DNA"/>
</dbReference>
<name>A0A8J3JMQ5_9ACTN</name>
<protein>
    <submittedName>
        <fullName evidence="2">Uncharacterized protein</fullName>
    </submittedName>
</protein>
<feature type="chain" id="PRO_5035324647" evidence="1">
    <location>
        <begin position="25"/>
        <end position="50"/>
    </location>
</feature>
<comment type="caution">
    <text evidence="2">The sequence shown here is derived from an EMBL/GenBank/DDBJ whole genome shotgun (WGS) entry which is preliminary data.</text>
</comment>
<dbReference type="Proteomes" id="UP000601223">
    <property type="component" value="Unassembled WGS sequence"/>
</dbReference>
<evidence type="ECO:0000313" key="2">
    <source>
        <dbReference type="EMBL" id="GIF81543.1"/>
    </source>
</evidence>
<gene>
    <name evidence="2" type="ORF">Cba03nite_28920</name>
</gene>